<feature type="compositionally biased region" description="Polar residues" evidence="1">
    <location>
        <begin position="31"/>
        <end position="42"/>
    </location>
</feature>
<proteinExistence type="predicted"/>
<sequence length="115" mass="12205">MVPHMALLGAHSLAIPLMGGVQQFSSARQPLPISTTPGQRVYSSGEGAGHTRQPCTKPHGCKEIQPPGPSVQSAGSPIQLHMRTCSATHSRLHRLTVRDSLVADRSGDWPPAKPT</sequence>
<evidence type="ECO:0000256" key="2">
    <source>
        <dbReference type="SAM" id="SignalP"/>
    </source>
</evidence>
<feature type="signal peptide" evidence="2">
    <location>
        <begin position="1"/>
        <end position="20"/>
    </location>
</feature>
<feature type="chain" id="PRO_5043720294" evidence="2">
    <location>
        <begin position="21"/>
        <end position="115"/>
    </location>
</feature>
<evidence type="ECO:0000313" key="3">
    <source>
        <dbReference type="EMBL" id="KAJ1180693.1"/>
    </source>
</evidence>
<accession>A0AAV7TVP0</accession>
<comment type="caution">
    <text evidence="3">The sequence shown here is derived from an EMBL/GenBank/DDBJ whole genome shotgun (WGS) entry which is preliminary data.</text>
</comment>
<organism evidence="3 4">
    <name type="scientific">Pleurodeles waltl</name>
    <name type="common">Iberian ribbed newt</name>
    <dbReference type="NCBI Taxonomy" id="8319"/>
    <lineage>
        <taxon>Eukaryota</taxon>
        <taxon>Metazoa</taxon>
        <taxon>Chordata</taxon>
        <taxon>Craniata</taxon>
        <taxon>Vertebrata</taxon>
        <taxon>Euteleostomi</taxon>
        <taxon>Amphibia</taxon>
        <taxon>Batrachia</taxon>
        <taxon>Caudata</taxon>
        <taxon>Salamandroidea</taxon>
        <taxon>Salamandridae</taxon>
        <taxon>Pleurodelinae</taxon>
        <taxon>Pleurodeles</taxon>
    </lineage>
</organism>
<evidence type="ECO:0000256" key="1">
    <source>
        <dbReference type="SAM" id="MobiDB-lite"/>
    </source>
</evidence>
<feature type="region of interest" description="Disordered" evidence="1">
    <location>
        <begin position="31"/>
        <end position="76"/>
    </location>
</feature>
<dbReference type="Proteomes" id="UP001066276">
    <property type="component" value="Chromosome 3_2"/>
</dbReference>
<dbReference type="EMBL" id="JANPWB010000006">
    <property type="protein sequence ID" value="KAJ1180693.1"/>
    <property type="molecule type" value="Genomic_DNA"/>
</dbReference>
<gene>
    <name evidence="3" type="ORF">NDU88_005910</name>
</gene>
<reference evidence="3" key="1">
    <citation type="journal article" date="2022" name="bioRxiv">
        <title>Sequencing and chromosome-scale assembly of the giantPleurodeles waltlgenome.</title>
        <authorList>
            <person name="Brown T."/>
            <person name="Elewa A."/>
            <person name="Iarovenko S."/>
            <person name="Subramanian E."/>
            <person name="Araus A.J."/>
            <person name="Petzold A."/>
            <person name="Susuki M."/>
            <person name="Suzuki K.-i.T."/>
            <person name="Hayashi T."/>
            <person name="Toyoda A."/>
            <person name="Oliveira C."/>
            <person name="Osipova E."/>
            <person name="Leigh N.D."/>
            <person name="Simon A."/>
            <person name="Yun M.H."/>
        </authorList>
    </citation>
    <scope>NUCLEOTIDE SEQUENCE</scope>
    <source>
        <strain evidence="3">20211129_DDA</strain>
        <tissue evidence="3">Liver</tissue>
    </source>
</reference>
<keyword evidence="2" id="KW-0732">Signal</keyword>
<name>A0AAV7TVP0_PLEWA</name>
<keyword evidence="4" id="KW-1185">Reference proteome</keyword>
<dbReference type="AlphaFoldDB" id="A0AAV7TVP0"/>
<evidence type="ECO:0000313" key="4">
    <source>
        <dbReference type="Proteomes" id="UP001066276"/>
    </source>
</evidence>
<protein>
    <submittedName>
        <fullName evidence="3">Uncharacterized protein</fullName>
    </submittedName>
</protein>